<organism evidence="2 3">
    <name type="scientific">Albimonas donghaensis</name>
    <dbReference type="NCBI Taxonomy" id="356660"/>
    <lineage>
        <taxon>Bacteria</taxon>
        <taxon>Pseudomonadati</taxon>
        <taxon>Pseudomonadota</taxon>
        <taxon>Alphaproteobacteria</taxon>
        <taxon>Rhodobacterales</taxon>
        <taxon>Paracoccaceae</taxon>
        <taxon>Albimonas</taxon>
    </lineage>
</organism>
<feature type="compositionally biased region" description="Basic and acidic residues" evidence="1">
    <location>
        <begin position="7"/>
        <end position="31"/>
    </location>
</feature>
<accession>A0A1H3DUE8</accession>
<proteinExistence type="predicted"/>
<gene>
    <name evidence="2" type="ORF">SAMN05444336_108124</name>
</gene>
<evidence type="ECO:0000313" key="3">
    <source>
        <dbReference type="Proteomes" id="UP000199118"/>
    </source>
</evidence>
<dbReference type="AlphaFoldDB" id="A0A1H3DUE8"/>
<keyword evidence="3" id="KW-1185">Reference proteome</keyword>
<feature type="region of interest" description="Disordered" evidence="1">
    <location>
        <begin position="148"/>
        <end position="169"/>
    </location>
</feature>
<evidence type="ECO:0000313" key="2">
    <source>
        <dbReference type="EMBL" id="SDX69239.1"/>
    </source>
</evidence>
<dbReference type="STRING" id="356660.SAMN05444336_108124"/>
<reference evidence="2 3" key="1">
    <citation type="submission" date="2016-10" db="EMBL/GenBank/DDBJ databases">
        <authorList>
            <person name="de Groot N.N."/>
        </authorList>
    </citation>
    <scope>NUCLEOTIDE SEQUENCE [LARGE SCALE GENOMIC DNA]</scope>
    <source>
        <strain evidence="2 3">DSM 17890</strain>
    </source>
</reference>
<dbReference type="EMBL" id="FNMZ01000008">
    <property type="protein sequence ID" value="SDX69239.1"/>
    <property type="molecule type" value="Genomic_DNA"/>
</dbReference>
<name>A0A1H3DUE8_9RHOB</name>
<feature type="region of interest" description="Disordered" evidence="1">
    <location>
        <begin position="1"/>
        <end position="116"/>
    </location>
</feature>
<protein>
    <submittedName>
        <fullName evidence="2">Uncharacterized protein</fullName>
    </submittedName>
</protein>
<sequence>MSVTSPETDRHVTRRRAESHGGRPVRIDREGPGGILPFDVRKPTPGLTGSEIAALRDRLPTLERGSGGTADDEGTPVTDAARPDALAATPPGLETRDPGASPLVPLPPRARDLAGPRRDGFAGWDCLASRIRFSGPASFLAPRTFWPARRPTRAGSNSRPVHGPAEIPG</sequence>
<evidence type="ECO:0000256" key="1">
    <source>
        <dbReference type="SAM" id="MobiDB-lite"/>
    </source>
</evidence>
<dbReference type="Proteomes" id="UP000199118">
    <property type="component" value="Unassembled WGS sequence"/>
</dbReference>